<dbReference type="STRING" id="471854.Dfer_1473"/>
<dbReference type="PROSITE" id="PS51257">
    <property type="entry name" value="PROKAR_LIPOPROTEIN"/>
    <property type="match status" value="1"/>
</dbReference>
<accession>C6VRL6</accession>
<dbReference type="RefSeq" id="WP_015810973.1">
    <property type="nucleotide sequence ID" value="NC_013037.1"/>
</dbReference>
<dbReference type="HOGENOM" id="CLU_138489_0_0_10"/>
<dbReference type="eggNOG" id="ENOG5033NE1">
    <property type="taxonomic scope" value="Bacteria"/>
</dbReference>
<evidence type="ECO:0008006" key="3">
    <source>
        <dbReference type="Google" id="ProtNLM"/>
    </source>
</evidence>
<evidence type="ECO:0000313" key="1">
    <source>
        <dbReference type="EMBL" id="ACT92719.1"/>
    </source>
</evidence>
<keyword evidence="2" id="KW-1185">Reference proteome</keyword>
<name>C6VRL6_DYAFD</name>
<dbReference type="EMBL" id="CP001619">
    <property type="protein sequence ID" value="ACT92719.1"/>
    <property type="molecule type" value="Genomic_DNA"/>
</dbReference>
<protein>
    <recommendedName>
        <fullName evidence="3">Lipoprotein</fullName>
    </recommendedName>
</protein>
<proteinExistence type="predicted"/>
<dbReference type="AlphaFoldDB" id="C6VRL6"/>
<gene>
    <name evidence="1" type="ordered locus">Dfer_1473</name>
</gene>
<reference evidence="1 2" key="1">
    <citation type="journal article" date="2009" name="Stand. Genomic Sci.">
        <title>Complete genome sequence of Dyadobacter fermentans type strain (NS114).</title>
        <authorList>
            <person name="Lang E."/>
            <person name="Lapidus A."/>
            <person name="Chertkov O."/>
            <person name="Brettin T."/>
            <person name="Detter J.C."/>
            <person name="Han C."/>
            <person name="Copeland A."/>
            <person name="Glavina Del Rio T."/>
            <person name="Nolan M."/>
            <person name="Chen F."/>
            <person name="Lucas S."/>
            <person name="Tice H."/>
            <person name="Cheng J.F."/>
            <person name="Land M."/>
            <person name="Hauser L."/>
            <person name="Chang Y.J."/>
            <person name="Jeffries C.D."/>
            <person name="Kopitz M."/>
            <person name="Bruce D."/>
            <person name="Goodwin L."/>
            <person name="Pitluck S."/>
            <person name="Ovchinnikova G."/>
            <person name="Pati A."/>
            <person name="Ivanova N."/>
            <person name="Mavrommatis K."/>
            <person name="Chen A."/>
            <person name="Palaniappan K."/>
            <person name="Chain P."/>
            <person name="Bristow J."/>
            <person name="Eisen J.A."/>
            <person name="Markowitz V."/>
            <person name="Hugenholtz P."/>
            <person name="Goker M."/>
            <person name="Rohde M."/>
            <person name="Kyrpides N.C."/>
            <person name="Klenk H.P."/>
        </authorList>
    </citation>
    <scope>NUCLEOTIDE SEQUENCE [LARGE SCALE GENOMIC DNA]</scope>
    <source>
        <strain evidence="2">ATCC 700827 / DSM 18053 / CIP 107007 / KCTC 52180 / NS114</strain>
    </source>
</reference>
<dbReference type="Proteomes" id="UP000002011">
    <property type="component" value="Chromosome"/>
</dbReference>
<dbReference type="KEGG" id="dfe:Dfer_1473"/>
<dbReference type="OrthoDB" id="674757at2"/>
<evidence type="ECO:0000313" key="2">
    <source>
        <dbReference type="Proteomes" id="UP000002011"/>
    </source>
</evidence>
<sequence length="151" mass="16530">MKNRIITLIISTFTFAACHEPRKLAPAPETIFDDHGMHVITSFYNERTRIILVLYGNDDALAHAGGEQAAHMPGEVFKLVTWDLKSNPLWFGSDINGGLKTIETVTVRPGASGPAINYTIENRSPATGKSAPSDNAERISFIFAQRASVFP</sequence>
<organism evidence="1 2">
    <name type="scientific">Dyadobacter fermentans (strain ATCC 700827 / DSM 18053 / CIP 107007 / KCTC 52180 / NS114)</name>
    <dbReference type="NCBI Taxonomy" id="471854"/>
    <lineage>
        <taxon>Bacteria</taxon>
        <taxon>Pseudomonadati</taxon>
        <taxon>Bacteroidota</taxon>
        <taxon>Cytophagia</taxon>
        <taxon>Cytophagales</taxon>
        <taxon>Spirosomataceae</taxon>
        <taxon>Dyadobacter</taxon>
    </lineage>
</organism>